<name>A0AAD6PF10_9ROSI</name>
<dbReference type="EMBL" id="JAPFFJ010000005">
    <property type="protein sequence ID" value="KAJ6427394.1"/>
    <property type="molecule type" value="Genomic_DNA"/>
</dbReference>
<evidence type="ECO:0000313" key="17">
    <source>
        <dbReference type="Proteomes" id="UP001162972"/>
    </source>
</evidence>
<dbReference type="InterPro" id="IPR047117">
    <property type="entry name" value="PERK1-13-like"/>
</dbReference>
<keyword evidence="4" id="KW-0723">Serine/threonine-protein kinase</keyword>
<evidence type="ECO:0000256" key="8">
    <source>
        <dbReference type="ARBA" id="ARBA00022777"/>
    </source>
</evidence>
<dbReference type="AlphaFoldDB" id="A0AAD6PF10"/>
<dbReference type="PROSITE" id="PS50011">
    <property type="entry name" value="PROTEIN_KINASE_DOM"/>
    <property type="match status" value="1"/>
</dbReference>
<protein>
    <recommendedName>
        <fullName evidence="2">non-specific serine/threonine protein kinase</fullName>
        <ecNumber evidence="2">2.7.11.1</ecNumber>
    </recommendedName>
</protein>
<evidence type="ECO:0000256" key="7">
    <source>
        <dbReference type="ARBA" id="ARBA00022741"/>
    </source>
</evidence>
<evidence type="ECO:0000256" key="1">
    <source>
        <dbReference type="ARBA" id="ARBA00004162"/>
    </source>
</evidence>
<proteinExistence type="predicted"/>
<keyword evidence="3" id="KW-1003">Cell membrane</keyword>
<accession>A0AAD6PF10</accession>
<feature type="region of interest" description="Disordered" evidence="14">
    <location>
        <begin position="152"/>
        <end position="199"/>
    </location>
</feature>
<keyword evidence="11" id="KW-0472">Membrane</keyword>
<comment type="catalytic activity">
    <reaction evidence="12">
        <text>L-threonyl-[protein] + ATP = O-phospho-L-threonyl-[protein] + ADP + H(+)</text>
        <dbReference type="Rhea" id="RHEA:46608"/>
        <dbReference type="Rhea" id="RHEA-COMP:11060"/>
        <dbReference type="Rhea" id="RHEA-COMP:11605"/>
        <dbReference type="ChEBI" id="CHEBI:15378"/>
        <dbReference type="ChEBI" id="CHEBI:30013"/>
        <dbReference type="ChEBI" id="CHEBI:30616"/>
        <dbReference type="ChEBI" id="CHEBI:61977"/>
        <dbReference type="ChEBI" id="CHEBI:456216"/>
        <dbReference type="EC" id="2.7.11.1"/>
    </reaction>
</comment>
<dbReference type="SUPFAM" id="SSF56112">
    <property type="entry name" value="Protein kinase-like (PK-like)"/>
    <property type="match status" value="1"/>
</dbReference>
<keyword evidence="5" id="KW-0808">Transferase</keyword>
<comment type="caution">
    <text evidence="16">The sequence shown here is derived from an EMBL/GenBank/DDBJ whole genome shotgun (WGS) entry which is preliminary data.</text>
</comment>
<evidence type="ECO:0000256" key="13">
    <source>
        <dbReference type="ARBA" id="ARBA00048679"/>
    </source>
</evidence>
<evidence type="ECO:0000256" key="12">
    <source>
        <dbReference type="ARBA" id="ARBA00047899"/>
    </source>
</evidence>
<evidence type="ECO:0000256" key="10">
    <source>
        <dbReference type="ARBA" id="ARBA00022989"/>
    </source>
</evidence>
<evidence type="ECO:0000256" key="11">
    <source>
        <dbReference type="ARBA" id="ARBA00023136"/>
    </source>
</evidence>
<dbReference type="GO" id="GO:0004674">
    <property type="term" value="F:protein serine/threonine kinase activity"/>
    <property type="evidence" value="ECO:0007669"/>
    <property type="project" value="UniProtKB-KW"/>
</dbReference>
<evidence type="ECO:0000256" key="9">
    <source>
        <dbReference type="ARBA" id="ARBA00022840"/>
    </source>
</evidence>
<feature type="domain" description="Protein kinase" evidence="15">
    <location>
        <begin position="1"/>
        <end position="118"/>
    </location>
</feature>
<dbReference type="GO" id="GO:0005524">
    <property type="term" value="F:ATP binding"/>
    <property type="evidence" value="ECO:0007669"/>
    <property type="project" value="UniProtKB-KW"/>
</dbReference>
<evidence type="ECO:0000313" key="16">
    <source>
        <dbReference type="EMBL" id="KAJ6427394.1"/>
    </source>
</evidence>
<keyword evidence="10" id="KW-1133">Transmembrane helix</keyword>
<dbReference type="GO" id="GO:0005886">
    <property type="term" value="C:plasma membrane"/>
    <property type="evidence" value="ECO:0007669"/>
    <property type="project" value="UniProtKB-SubCell"/>
</dbReference>
<keyword evidence="9" id="KW-0067">ATP-binding</keyword>
<dbReference type="EC" id="2.7.11.1" evidence="2"/>
<keyword evidence="17" id="KW-1185">Reference proteome</keyword>
<comment type="subcellular location">
    <subcellularLocation>
        <location evidence="1">Cell membrane</location>
        <topology evidence="1">Single-pass membrane protein</topology>
    </subcellularLocation>
</comment>
<dbReference type="Pfam" id="PF07714">
    <property type="entry name" value="PK_Tyr_Ser-Thr"/>
    <property type="match status" value="1"/>
</dbReference>
<keyword evidence="8" id="KW-0418">Kinase</keyword>
<dbReference type="PANTHER" id="PTHR47982:SF33">
    <property type="entry name" value="PROLINE-RICH RECEPTOR-LIKE PROTEIN KINASE PERK15"/>
    <property type="match status" value="1"/>
</dbReference>
<comment type="catalytic activity">
    <reaction evidence="13">
        <text>L-seryl-[protein] + ATP = O-phospho-L-seryl-[protein] + ADP + H(+)</text>
        <dbReference type="Rhea" id="RHEA:17989"/>
        <dbReference type="Rhea" id="RHEA-COMP:9863"/>
        <dbReference type="Rhea" id="RHEA-COMP:11604"/>
        <dbReference type="ChEBI" id="CHEBI:15378"/>
        <dbReference type="ChEBI" id="CHEBI:29999"/>
        <dbReference type="ChEBI" id="CHEBI:30616"/>
        <dbReference type="ChEBI" id="CHEBI:83421"/>
        <dbReference type="ChEBI" id="CHEBI:456216"/>
        <dbReference type="EC" id="2.7.11.1"/>
    </reaction>
</comment>
<keyword evidence="6" id="KW-0812">Transmembrane</keyword>
<keyword evidence="7" id="KW-0547">Nucleotide-binding</keyword>
<dbReference type="InterPro" id="IPR001245">
    <property type="entry name" value="Ser-Thr/Tyr_kinase_cat_dom"/>
</dbReference>
<organism evidence="16 17">
    <name type="scientific">Salix udensis</name>
    <dbReference type="NCBI Taxonomy" id="889485"/>
    <lineage>
        <taxon>Eukaryota</taxon>
        <taxon>Viridiplantae</taxon>
        <taxon>Streptophyta</taxon>
        <taxon>Embryophyta</taxon>
        <taxon>Tracheophyta</taxon>
        <taxon>Spermatophyta</taxon>
        <taxon>Magnoliopsida</taxon>
        <taxon>eudicotyledons</taxon>
        <taxon>Gunneridae</taxon>
        <taxon>Pentapetalae</taxon>
        <taxon>rosids</taxon>
        <taxon>fabids</taxon>
        <taxon>Malpighiales</taxon>
        <taxon>Salicaceae</taxon>
        <taxon>Saliceae</taxon>
        <taxon>Salix</taxon>
    </lineage>
</organism>
<dbReference type="Proteomes" id="UP001162972">
    <property type="component" value="Chromosome 1"/>
</dbReference>
<evidence type="ECO:0000256" key="5">
    <source>
        <dbReference type="ARBA" id="ARBA00022679"/>
    </source>
</evidence>
<dbReference type="Gene3D" id="1.10.510.10">
    <property type="entry name" value="Transferase(Phosphotransferase) domain 1"/>
    <property type="match status" value="1"/>
</dbReference>
<evidence type="ECO:0000256" key="3">
    <source>
        <dbReference type="ARBA" id="ARBA00022475"/>
    </source>
</evidence>
<evidence type="ECO:0000259" key="15">
    <source>
        <dbReference type="PROSITE" id="PS50011"/>
    </source>
</evidence>
<evidence type="ECO:0000256" key="4">
    <source>
        <dbReference type="ARBA" id="ARBA00022527"/>
    </source>
</evidence>
<dbReference type="PANTHER" id="PTHR47982">
    <property type="entry name" value="PROLINE-RICH RECEPTOR-LIKE PROTEIN KINASE PERK4"/>
    <property type="match status" value="1"/>
</dbReference>
<evidence type="ECO:0000256" key="14">
    <source>
        <dbReference type="SAM" id="MobiDB-lite"/>
    </source>
</evidence>
<gene>
    <name evidence="16" type="ORF">OIU84_022899</name>
</gene>
<dbReference type="InterPro" id="IPR011009">
    <property type="entry name" value="Kinase-like_dom_sf"/>
</dbReference>
<reference evidence="16 17" key="1">
    <citation type="journal article" date="2023" name="Int. J. Mol. Sci.">
        <title>De Novo Assembly and Annotation of 11 Diverse Shrub Willow (Salix) Genomes Reveals Novel Gene Organization in Sex-Linked Regions.</title>
        <authorList>
            <person name="Hyden B."/>
            <person name="Feng K."/>
            <person name="Yates T.B."/>
            <person name="Jawdy S."/>
            <person name="Cereghino C."/>
            <person name="Smart L.B."/>
            <person name="Muchero W."/>
        </authorList>
    </citation>
    <scope>NUCLEOTIDE SEQUENCE [LARGE SCALE GENOMIC DNA]</scope>
    <source>
        <tissue evidence="16">Shoot tip</tissue>
    </source>
</reference>
<sequence>MGTFGYLAPEYASSGKLTEKSDVYSFGVVLLELITGRRPVDRTQSCTDDSIVDWARPLLKQALEDGNLDAVVDPKLQDYDFNEMTQMIRCAAACVCSSGRFRPRMSQIVRALEGNMPLDELNEGITSGSSDYNTGQYMDDLKKFRKLALESPEHDNSTVNPLASASSQECSEPTSESGRNTFSSFTESQQTIPEMNSTN</sequence>
<evidence type="ECO:0000256" key="2">
    <source>
        <dbReference type="ARBA" id="ARBA00012513"/>
    </source>
</evidence>
<dbReference type="InterPro" id="IPR000719">
    <property type="entry name" value="Prot_kinase_dom"/>
</dbReference>
<feature type="compositionally biased region" description="Polar residues" evidence="14">
    <location>
        <begin position="157"/>
        <end position="199"/>
    </location>
</feature>
<evidence type="ECO:0000256" key="6">
    <source>
        <dbReference type="ARBA" id="ARBA00022692"/>
    </source>
</evidence>